<dbReference type="InterPro" id="IPR000873">
    <property type="entry name" value="AMP-dep_synth/lig_dom"/>
</dbReference>
<dbReference type="Gene3D" id="3.40.50.12780">
    <property type="entry name" value="N-terminal domain of ligase-like"/>
    <property type="match status" value="1"/>
</dbReference>
<keyword evidence="2" id="KW-0472">Membrane</keyword>
<dbReference type="InterPro" id="IPR045851">
    <property type="entry name" value="AMP-bd_C_sf"/>
</dbReference>
<dbReference type="AlphaFoldDB" id="A0A8H5UZD9"/>
<dbReference type="CDD" id="cd05911">
    <property type="entry name" value="Firefly_Luc_like"/>
    <property type="match status" value="1"/>
</dbReference>
<dbReference type="OrthoDB" id="6509636at2759"/>
<evidence type="ECO:0000256" key="1">
    <source>
        <dbReference type="ARBA" id="ARBA00006432"/>
    </source>
</evidence>
<feature type="transmembrane region" description="Helical" evidence="2">
    <location>
        <begin position="72"/>
        <end position="96"/>
    </location>
</feature>
<protein>
    <submittedName>
        <fullName evidence="5">4-coumarate ligase</fullName>
    </submittedName>
</protein>
<dbReference type="InterPro" id="IPR042099">
    <property type="entry name" value="ANL_N_sf"/>
</dbReference>
<evidence type="ECO:0000259" key="3">
    <source>
        <dbReference type="Pfam" id="PF00501"/>
    </source>
</evidence>
<comment type="caution">
    <text evidence="5">The sequence shown here is derived from an EMBL/GenBank/DDBJ whole genome shotgun (WGS) entry which is preliminary data.</text>
</comment>
<sequence>MPIESRFSVSVPSCSIQQWIFGSPSGPLPDQKAFIDADNPEQRYFTYNQARLFAKRIAVGLINNGLQPGDRVLLFASNSLFFPVIVMGIWMAGGIFTGANPGYVTRELAHQLQDSEASFVVAAESGMEVALAAASQVGIKASQVFLLDSTWPNSPVETQPREGSRHWTELIASKPEGKRFEWTEPNDSNNSVCSLNYSSGTTGIPKGVEISHYNHVANSCGVTLFHKLHPDYEARRQRAAALCFLPMYHAFSQGYFITSFPCERVPVYIMPSFDFPKMLAHIQNFRITKLLAVPPILVLMSKHPLARRADLSSIDMIASGAAPLAKDTQREIARMIPEGESVVRQGWGMTEATCTALSWDPNKAPSSAAGELTPDSKARLIHIETGEEITTANTPGELWITGPTVMRGYWRNPSATRSAFVTDSEGTRWLRTGDVAYVEEYAKGSLFHIVDRVKELIKVKGMQVAPAELESLLLEREDVADAAVVGVMVNGEELPRAYVVRSANTKDTSEQDIADWLASRVIRYKQLKGGVVFVDAIPKVPSGKILRQALRERAKREVSNGLETSLRKRWSVKYEQIDKEGMSRLVTEEFFFLGPD</sequence>
<proteinExistence type="inferred from homology"/>
<dbReference type="InterPro" id="IPR025110">
    <property type="entry name" value="AMP-bd_C"/>
</dbReference>
<reference evidence="5 6" key="1">
    <citation type="submission" date="2020-05" db="EMBL/GenBank/DDBJ databases">
        <title>Identification and distribution of gene clusters putatively required for synthesis of sphingolipid metabolism inhibitors in phylogenetically diverse species of the filamentous fungus Fusarium.</title>
        <authorList>
            <person name="Kim H.-S."/>
            <person name="Busman M."/>
            <person name="Brown D.W."/>
            <person name="Divon H."/>
            <person name="Uhlig S."/>
            <person name="Proctor R.H."/>
        </authorList>
    </citation>
    <scope>NUCLEOTIDE SEQUENCE [LARGE SCALE GENOMIC DNA]</scope>
    <source>
        <strain evidence="5 6">NRRL 36939</strain>
    </source>
</reference>
<evidence type="ECO:0000313" key="5">
    <source>
        <dbReference type="EMBL" id="KAF5603798.1"/>
    </source>
</evidence>
<dbReference type="GO" id="GO:0016405">
    <property type="term" value="F:CoA-ligase activity"/>
    <property type="evidence" value="ECO:0007669"/>
    <property type="project" value="TreeGrafter"/>
</dbReference>
<dbReference type="Pfam" id="PF00501">
    <property type="entry name" value="AMP-binding"/>
    <property type="match status" value="1"/>
</dbReference>
<accession>A0A8H5UZD9</accession>
<dbReference type="EMBL" id="JAAOAS010000025">
    <property type="protein sequence ID" value="KAF5603798.1"/>
    <property type="molecule type" value="Genomic_DNA"/>
</dbReference>
<keyword evidence="2" id="KW-1133">Transmembrane helix</keyword>
<evidence type="ECO:0000259" key="4">
    <source>
        <dbReference type="Pfam" id="PF13193"/>
    </source>
</evidence>
<comment type="similarity">
    <text evidence="1">Belongs to the ATP-dependent AMP-binding enzyme family.</text>
</comment>
<dbReference type="SUPFAM" id="SSF56801">
    <property type="entry name" value="Acetyl-CoA synthetase-like"/>
    <property type="match status" value="1"/>
</dbReference>
<evidence type="ECO:0000256" key="2">
    <source>
        <dbReference type="SAM" id="Phobius"/>
    </source>
</evidence>
<dbReference type="PANTHER" id="PTHR24096">
    <property type="entry name" value="LONG-CHAIN-FATTY-ACID--COA LIGASE"/>
    <property type="match status" value="1"/>
</dbReference>
<dbReference type="PROSITE" id="PS00455">
    <property type="entry name" value="AMP_BINDING"/>
    <property type="match status" value="1"/>
</dbReference>
<gene>
    <name evidence="5" type="ORF">FPCIR_1237</name>
</gene>
<dbReference type="Proteomes" id="UP000546213">
    <property type="component" value="Unassembled WGS sequence"/>
</dbReference>
<dbReference type="Pfam" id="PF13193">
    <property type="entry name" value="AMP-binding_C"/>
    <property type="match status" value="1"/>
</dbReference>
<dbReference type="Gene3D" id="3.30.300.30">
    <property type="match status" value="1"/>
</dbReference>
<feature type="domain" description="AMP-dependent synthetase/ligase" evidence="3">
    <location>
        <begin position="29"/>
        <end position="410"/>
    </location>
</feature>
<name>A0A8H5UZD9_9HYPO</name>
<evidence type="ECO:0000313" key="6">
    <source>
        <dbReference type="Proteomes" id="UP000546213"/>
    </source>
</evidence>
<feature type="domain" description="AMP-binding enzyme C-terminal" evidence="4">
    <location>
        <begin position="468"/>
        <end position="544"/>
    </location>
</feature>
<dbReference type="FunFam" id="3.30.300.30:FF:000007">
    <property type="entry name" value="4-coumarate--CoA ligase 2"/>
    <property type="match status" value="1"/>
</dbReference>
<organism evidence="5 6">
    <name type="scientific">Fusarium pseudocircinatum</name>
    <dbReference type="NCBI Taxonomy" id="56676"/>
    <lineage>
        <taxon>Eukaryota</taxon>
        <taxon>Fungi</taxon>
        <taxon>Dikarya</taxon>
        <taxon>Ascomycota</taxon>
        <taxon>Pezizomycotina</taxon>
        <taxon>Sordariomycetes</taxon>
        <taxon>Hypocreomycetidae</taxon>
        <taxon>Hypocreales</taxon>
        <taxon>Nectriaceae</taxon>
        <taxon>Fusarium</taxon>
        <taxon>Fusarium fujikuroi species complex</taxon>
    </lineage>
</organism>
<keyword evidence="6" id="KW-1185">Reference proteome</keyword>
<dbReference type="PANTHER" id="PTHR24096:SF424">
    <property type="entry name" value="ACETYL-COA SYNTHETASE-LIKE PROTEIN-RELATED"/>
    <property type="match status" value="1"/>
</dbReference>
<dbReference type="InterPro" id="IPR020845">
    <property type="entry name" value="AMP-binding_CS"/>
</dbReference>
<keyword evidence="5" id="KW-0436">Ligase</keyword>
<keyword evidence="2" id="KW-0812">Transmembrane</keyword>